<feature type="region of interest" description="Disordered" evidence="3">
    <location>
        <begin position="373"/>
        <end position="420"/>
    </location>
</feature>
<reference evidence="4" key="1">
    <citation type="submission" date="2021-01" db="EMBL/GenBank/DDBJ databases">
        <authorList>
            <person name="Corre E."/>
            <person name="Pelletier E."/>
            <person name="Niang G."/>
            <person name="Scheremetjew M."/>
            <person name="Finn R."/>
            <person name="Kale V."/>
            <person name="Holt S."/>
            <person name="Cochrane G."/>
            <person name="Meng A."/>
            <person name="Brown T."/>
            <person name="Cohen L."/>
        </authorList>
    </citation>
    <scope>NUCLEOTIDE SEQUENCE</scope>
    <source>
        <strain evidence="4">CCMP3105</strain>
    </source>
</reference>
<evidence type="ECO:0008006" key="5">
    <source>
        <dbReference type="Google" id="ProtNLM"/>
    </source>
</evidence>
<dbReference type="Gene3D" id="3.40.50.10540">
    <property type="entry name" value="Crotonobetainyl-coa:carnitine coa-transferase, domain 1"/>
    <property type="match status" value="1"/>
</dbReference>
<dbReference type="SUPFAM" id="SSF89796">
    <property type="entry name" value="CoA-transferase family III (CaiB/BaiF)"/>
    <property type="match status" value="1"/>
</dbReference>
<dbReference type="EMBL" id="HBNR01030431">
    <property type="protein sequence ID" value="CAE4584252.1"/>
    <property type="molecule type" value="Transcribed_RNA"/>
</dbReference>
<sequence>MASALKDVLVVDLTHVVAGPMATKTLRDLGARVVKVENPNMRNPSAPGDVTRYFEPIMQRADGSGWQSAYFAMMNGGKESIVLQLDPQLEGSREDRTVFEAMLARADVLVENFRPGVLGSLGYSWETLHERFPRLVLASLSGFGQTGPYSYRKAVDTIIQGMSGFITATGFQEVPVKVGTTVSDLLAGVYCATGVLAALHQRHRSGLGCYVDVAMLDTSFAFHGRELVSYQVRGHEPPRLGNTSPIGVYPFDVFECRDGRSFSVNCASNEAFSAFCRILGAPELAADERFRRPRDRWANREALRTAITDNTSRWDRDALLGKFLELRGSGSFPVGPVNGFADIIADPQLQHRGMLRPTRDGRLLVPGSPIKILGESGGDPVEGADVAPDPPELDADGSKIRAEFAPAAPPAARAPPRSRM</sequence>
<dbReference type="InterPro" id="IPR003673">
    <property type="entry name" value="CoA-Trfase_fam_III"/>
</dbReference>
<evidence type="ECO:0000256" key="3">
    <source>
        <dbReference type="SAM" id="MobiDB-lite"/>
    </source>
</evidence>
<dbReference type="AlphaFoldDB" id="A0A7S4QHZ6"/>
<dbReference type="PANTHER" id="PTHR48207:SF3">
    <property type="entry name" value="SUCCINATE--HYDROXYMETHYLGLUTARATE COA-TRANSFERASE"/>
    <property type="match status" value="1"/>
</dbReference>
<evidence type="ECO:0000256" key="1">
    <source>
        <dbReference type="ARBA" id="ARBA00008383"/>
    </source>
</evidence>
<proteinExistence type="inferred from homology"/>
<dbReference type="InterPro" id="IPR023606">
    <property type="entry name" value="CoA-Trfase_III_dom_1_sf"/>
</dbReference>
<dbReference type="Pfam" id="PF02515">
    <property type="entry name" value="CoA_transf_3"/>
    <property type="match status" value="1"/>
</dbReference>
<dbReference type="GO" id="GO:0008410">
    <property type="term" value="F:CoA-transferase activity"/>
    <property type="evidence" value="ECO:0007669"/>
    <property type="project" value="TreeGrafter"/>
</dbReference>
<evidence type="ECO:0000313" key="4">
    <source>
        <dbReference type="EMBL" id="CAE4584252.1"/>
    </source>
</evidence>
<comment type="similarity">
    <text evidence="1">Belongs to the CoA-transferase III family.</text>
</comment>
<dbReference type="Gene3D" id="3.30.1540.10">
    <property type="entry name" value="formyl-coa transferase, domain 3"/>
    <property type="match status" value="1"/>
</dbReference>
<name>A0A7S4QHZ6_9DINO</name>
<dbReference type="InterPro" id="IPR050483">
    <property type="entry name" value="CoA-transferase_III_domain"/>
</dbReference>
<protein>
    <recommendedName>
        <fullName evidence="5">CoA transferase</fullName>
    </recommendedName>
</protein>
<keyword evidence="2" id="KW-0808">Transferase</keyword>
<accession>A0A7S4QHZ6</accession>
<dbReference type="InterPro" id="IPR044855">
    <property type="entry name" value="CoA-Trfase_III_dom3_sf"/>
</dbReference>
<evidence type="ECO:0000256" key="2">
    <source>
        <dbReference type="ARBA" id="ARBA00022679"/>
    </source>
</evidence>
<organism evidence="4">
    <name type="scientific">Alexandrium monilatum</name>
    <dbReference type="NCBI Taxonomy" id="311494"/>
    <lineage>
        <taxon>Eukaryota</taxon>
        <taxon>Sar</taxon>
        <taxon>Alveolata</taxon>
        <taxon>Dinophyceae</taxon>
        <taxon>Gonyaulacales</taxon>
        <taxon>Pyrocystaceae</taxon>
        <taxon>Alexandrium</taxon>
    </lineage>
</organism>
<dbReference type="PANTHER" id="PTHR48207">
    <property type="entry name" value="SUCCINATE--HYDROXYMETHYLGLUTARATE COA-TRANSFERASE"/>
    <property type="match status" value="1"/>
</dbReference>
<gene>
    <name evidence="4" type="ORF">AMON00008_LOCUS20767</name>
</gene>